<dbReference type="Proteomes" id="UP001597371">
    <property type="component" value="Unassembled WGS sequence"/>
</dbReference>
<keyword evidence="4" id="KW-1185">Reference proteome</keyword>
<protein>
    <submittedName>
        <fullName evidence="3">Pilus assembly protein N-terminal domain-containing protein</fullName>
    </submittedName>
</protein>
<evidence type="ECO:0000313" key="3">
    <source>
        <dbReference type="EMBL" id="MFD2237899.1"/>
    </source>
</evidence>
<evidence type="ECO:0000313" key="4">
    <source>
        <dbReference type="Proteomes" id="UP001597371"/>
    </source>
</evidence>
<evidence type="ECO:0000256" key="1">
    <source>
        <dbReference type="SAM" id="SignalP"/>
    </source>
</evidence>
<reference evidence="4" key="1">
    <citation type="journal article" date="2019" name="Int. J. Syst. Evol. Microbiol.">
        <title>The Global Catalogue of Microorganisms (GCM) 10K type strain sequencing project: providing services to taxonomists for standard genome sequencing and annotation.</title>
        <authorList>
            <consortium name="The Broad Institute Genomics Platform"/>
            <consortium name="The Broad Institute Genome Sequencing Center for Infectious Disease"/>
            <person name="Wu L."/>
            <person name="Ma J."/>
        </authorList>
    </citation>
    <scope>NUCLEOTIDE SEQUENCE [LARGE SCALE GENOMIC DNA]</scope>
    <source>
        <strain evidence="4">ZS-35-S2</strain>
    </source>
</reference>
<gene>
    <name evidence="3" type="ORF">ACFSKQ_10560</name>
</gene>
<accession>A0ABW5CKV6</accession>
<proteinExistence type="predicted"/>
<dbReference type="Pfam" id="PF13629">
    <property type="entry name" value="T2SS-T3SS_pil_N"/>
    <property type="match status" value="1"/>
</dbReference>
<organism evidence="3 4">
    <name type="scientific">Aureimonas populi</name>
    <dbReference type="NCBI Taxonomy" id="1701758"/>
    <lineage>
        <taxon>Bacteria</taxon>
        <taxon>Pseudomonadati</taxon>
        <taxon>Pseudomonadota</taxon>
        <taxon>Alphaproteobacteria</taxon>
        <taxon>Hyphomicrobiales</taxon>
        <taxon>Aurantimonadaceae</taxon>
        <taxon>Aureimonas</taxon>
    </lineage>
</organism>
<dbReference type="EMBL" id="JBHUIJ010000013">
    <property type="protein sequence ID" value="MFD2237899.1"/>
    <property type="molecule type" value="Genomic_DNA"/>
</dbReference>
<feature type="domain" description="Pilus formation protein N-terminal" evidence="2">
    <location>
        <begin position="25"/>
        <end position="94"/>
    </location>
</feature>
<comment type="caution">
    <text evidence="3">The sequence shown here is derived from an EMBL/GenBank/DDBJ whole genome shotgun (WGS) entry which is preliminary data.</text>
</comment>
<dbReference type="RefSeq" id="WP_245195708.1">
    <property type="nucleotide sequence ID" value="NZ_CP072611.1"/>
</dbReference>
<dbReference type="InterPro" id="IPR032789">
    <property type="entry name" value="T2SS-T3SS_pil_N"/>
</dbReference>
<evidence type="ECO:0000259" key="2">
    <source>
        <dbReference type="Pfam" id="PF13629"/>
    </source>
</evidence>
<feature type="signal peptide" evidence="1">
    <location>
        <begin position="1"/>
        <end position="23"/>
    </location>
</feature>
<sequence length="149" mass="15637">MPLRAALLASVLPLMAGVPAALAEEGSLRVALDRAQVVRIEREAETIIVGNPSIVDVAIHDARTLILTGRSYGVTNLVVLDGQGDAVIDRTVTVGSVESASVRVYRQALRSTYSCNPSCEPTVTIGDNDEAFSAAAGQFGTREGLARSQ</sequence>
<keyword evidence="1" id="KW-0732">Signal</keyword>
<name>A0ABW5CKV6_9HYPH</name>
<feature type="chain" id="PRO_5045261704" evidence="1">
    <location>
        <begin position="24"/>
        <end position="149"/>
    </location>
</feature>